<dbReference type="STRING" id="27342.A0A0H2RQY0"/>
<dbReference type="AlphaFoldDB" id="A0A0H2RQY0"/>
<dbReference type="InParanoid" id="A0A0H2RQY0"/>
<feature type="chain" id="PRO_5005201694" description="Mid2 domain-containing protein" evidence="3">
    <location>
        <begin position="22"/>
        <end position="485"/>
    </location>
</feature>
<feature type="compositionally biased region" description="Low complexity" evidence="1">
    <location>
        <begin position="380"/>
        <end position="390"/>
    </location>
</feature>
<feature type="region of interest" description="Disordered" evidence="1">
    <location>
        <begin position="326"/>
        <end position="359"/>
    </location>
</feature>
<dbReference type="Proteomes" id="UP000053477">
    <property type="component" value="Unassembled WGS sequence"/>
</dbReference>
<feature type="compositionally biased region" description="Acidic residues" evidence="1">
    <location>
        <begin position="451"/>
        <end position="462"/>
    </location>
</feature>
<protein>
    <recommendedName>
        <fullName evidence="6">Mid2 domain-containing protein</fullName>
    </recommendedName>
</protein>
<dbReference type="EMBL" id="KQ085951">
    <property type="protein sequence ID" value="KLO13972.1"/>
    <property type="molecule type" value="Genomic_DNA"/>
</dbReference>
<feature type="region of interest" description="Disordered" evidence="1">
    <location>
        <begin position="375"/>
        <end position="485"/>
    </location>
</feature>
<evidence type="ECO:0000313" key="4">
    <source>
        <dbReference type="EMBL" id="KLO13972.1"/>
    </source>
</evidence>
<evidence type="ECO:0000256" key="2">
    <source>
        <dbReference type="SAM" id="Phobius"/>
    </source>
</evidence>
<keyword evidence="2" id="KW-0812">Transmembrane</keyword>
<evidence type="ECO:0000256" key="3">
    <source>
        <dbReference type="SAM" id="SignalP"/>
    </source>
</evidence>
<dbReference type="OrthoDB" id="2591431at2759"/>
<accession>A0A0H2RQY0</accession>
<feature type="compositionally biased region" description="Low complexity" evidence="1">
    <location>
        <begin position="412"/>
        <end position="428"/>
    </location>
</feature>
<gene>
    <name evidence="4" type="ORF">SCHPADRAFT_889651</name>
</gene>
<keyword evidence="5" id="KW-1185">Reference proteome</keyword>
<feature type="signal peptide" evidence="3">
    <location>
        <begin position="1"/>
        <end position="21"/>
    </location>
</feature>
<evidence type="ECO:0000313" key="5">
    <source>
        <dbReference type="Proteomes" id="UP000053477"/>
    </source>
</evidence>
<dbReference type="PANTHER" id="PTHR37487">
    <property type="entry name" value="CHROMOSOME 1, WHOLE GENOME SHOTGUN SEQUENCE"/>
    <property type="match status" value="1"/>
</dbReference>
<reference evidence="4 5" key="1">
    <citation type="submission" date="2015-04" db="EMBL/GenBank/DDBJ databases">
        <title>Complete genome sequence of Schizopora paradoxa KUC8140, a cosmopolitan wood degrader in East Asia.</title>
        <authorList>
            <consortium name="DOE Joint Genome Institute"/>
            <person name="Min B."/>
            <person name="Park H."/>
            <person name="Jang Y."/>
            <person name="Kim J.-J."/>
            <person name="Kim K.H."/>
            <person name="Pangilinan J."/>
            <person name="Lipzen A."/>
            <person name="Riley R."/>
            <person name="Grigoriev I.V."/>
            <person name="Spatafora J.W."/>
            <person name="Choi I.-G."/>
        </authorList>
    </citation>
    <scope>NUCLEOTIDE SEQUENCE [LARGE SCALE GENOMIC DNA]</scope>
    <source>
        <strain evidence="4 5">KUC8140</strain>
    </source>
</reference>
<feature type="compositionally biased region" description="Low complexity" evidence="1">
    <location>
        <begin position="220"/>
        <end position="256"/>
    </location>
</feature>
<keyword evidence="3" id="KW-0732">Signal</keyword>
<sequence length="485" mass="51292">MSKWLAPIVLVGILSPQVARALNFTIEPPSSCDPLNITWTGGTAPFTLIIAPLFEQYYNISIPSSAFDASTQSGSFSTSPLQLDSGKQFVLTLSDASGFGSGGVSDLLTTGSSITGSQCNTTSPSPPFTFSFLTPLQQCSNLVVGDYTGSIQPNTIRALIPLGQVISLTTDPTQNSLSWQANAAAGTKLVFIMTDSTGQAGGASDLETVLQSNDASCINSSSPHSTASSSTLASSTSQSSSTSQPTQTGGSKSTGRSTGMIVGIAAVVASLILLGILGAVYHIRRRNQRQRTAVYENDPQVVQAYQIPYSSDPAQFDSIVRVSRQKDPRSVDLMAPAPSTYAPSSVGSMPPSSSQAQLLSPGIDYQSQPYLYSPHEREMSSQYSQSSRGSHYPSSELGANNSTYSPQPQVDSLQPLLQPSVPSSPEPSNSYLKSQQPKPTMPRFILHTDIEDPVEPAEDEVIELPPQYSERRAQSSVGPSSVAKS</sequence>
<feature type="compositionally biased region" description="Polar residues" evidence="1">
    <location>
        <begin position="474"/>
        <end position="485"/>
    </location>
</feature>
<feature type="region of interest" description="Disordered" evidence="1">
    <location>
        <begin position="217"/>
        <end position="256"/>
    </location>
</feature>
<dbReference type="PANTHER" id="PTHR37487:SF3">
    <property type="entry name" value="CLEAVAGE_POLYADENYLATION SPECIFICITY FACTOR A SUBUNIT N-TERMINAL DOMAIN-CONTAINING PROTEIN"/>
    <property type="match status" value="1"/>
</dbReference>
<keyword evidence="2" id="KW-0472">Membrane</keyword>
<evidence type="ECO:0008006" key="6">
    <source>
        <dbReference type="Google" id="ProtNLM"/>
    </source>
</evidence>
<proteinExistence type="predicted"/>
<keyword evidence="2" id="KW-1133">Transmembrane helix</keyword>
<evidence type="ECO:0000256" key="1">
    <source>
        <dbReference type="SAM" id="MobiDB-lite"/>
    </source>
</evidence>
<name>A0A0H2RQY0_9AGAM</name>
<feature type="compositionally biased region" description="Polar residues" evidence="1">
    <location>
        <begin position="397"/>
        <end position="411"/>
    </location>
</feature>
<feature type="transmembrane region" description="Helical" evidence="2">
    <location>
        <begin position="260"/>
        <end position="281"/>
    </location>
</feature>
<feature type="compositionally biased region" description="Polar residues" evidence="1">
    <location>
        <begin position="429"/>
        <end position="438"/>
    </location>
</feature>
<organism evidence="4 5">
    <name type="scientific">Schizopora paradoxa</name>
    <dbReference type="NCBI Taxonomy" id="27342"/>
    <lineage>
        <taxon>Eukaryota</taxon>
        <taxon>Fungi</taxon>
        <taxon>Dikarya</taxon>
        <taxon>Basidiomycota</taxon>
        <taxon>Agaricomycotina</taxon>
        <taxon>Agaricomycetes</taxon>
        <taxon>Hymenochaetales</taxon>
        <taxon>Schizoporaceae</taxon>
        <taxon>Schizopora</taxon>
    </lineage>
</organism>
<feature type="compositionally biased region" description="Low complexity" evidence="1">
    <location>
        <begin position="343"/>
        <end position="359"/>
    </location>
</feature>